<dbReference type="InterPro" id="IPR002525">
    <property type="entry name" value="Transp_IS110-like_N"/>
</dbReference>
<dbReference type="GO" id="GO:0003677">
    <property type="term" value="F:DNA binding"/>
    <property type="evidence" value="ECO:0007669"/>
    <property type="project" value="InterPro"/>
</dbReference>
<dbReference type="GO" id="GO:0004803">
    <property type="term" value="F:transposase activity"/>
    <property type="evidence" value="ECO:0007669"/>
    <property type="project" value="InterPro"/>
</dbReference>
<reference evidence="3 4" key="1">
    <citation type="submission" date="2017-03" db="EMBL/GenBank/DDBJ databases">
        <authorList>
            <person name="Safronova V.I."/>
            <person name="Sazanova A.L."/>
            <person name="Chirak E.R."/>
        </authorList>
    </citation>
    <scope>NUCLEOTIDE SEQUENCE [LARGE SCALE GENOMIC DNA]</scope>
    <source>
        <strain evidence="3 4">Tri-43</strain>
    </source>
</reference>
<feature type="domain" description="Transposase IS116/IS110/IS902 C-terminal" evidence="2">
    <location>
        <begin position="213"/>
        <end position="289"/>
    </location>
</feature>
<sequence>MDKIATIGLDIAKQVFQVHGADAQGATLFNRKLRRSEVRPFFEKLAPCIVAMEACGSAHYWGREISALGHEVRILPGQYVKPFVTRGKTDAGDALAISQAMRRPDIRSVRLKTATEQAAAMVLRTRVLFVRQRANAINALRGHMTEFGLVADRGIPNVSKLAAAIPDKGDPRIPPAARFVLDEILAEIEVLTSRIERIDRQIASEGKRDDDIRRLTAIPGIGTLTASTIKAYVPDPATFKSARHFSAWLGLTPKLNSSGERLRCGRISKMGNPELRSLLYLGAVSVLIAARRRGTPWTWLRRLMDGRPLKVAAIAVANKTARIVWALLTKGGSYEAPGERAGA</sequence>
<dbReference type="RefSeq" id="WP_129421633.1">
    <property type="nucleotide sequence ID" value="NZ_MZMU01000019.1"/>
</dbReference>
<dbReference type="Pfam" id="PF02371">
    <property type="entry name" value="Transposase_20"/>
    <property type="match status" value="1"/>
</dbReference>
<dbReference type="GO" id="GO:0006313">
    <property type="term" value="P:DNA transposition"/>
    <property type="evidence" value="ECO:0007669"/>
    <property type="project" value="InterPro"/>
</dbReference>
<dbReference type="PANTHER" id="PTHR33055">
    <property type="entry name" value="TRANSPOSASE FOR INSERTION SEQUENCE ELEMENT IS1111A"/>
    <property type="match status" value="1"/>
</dbReference>
<dbReference type="Proteomes" id="UP000290767">
    <property type="component" value="Unassembled WGS sequence"/>
</dbReference>
<dbReference type="PANTHER" id="PTHR33055:SF3">
    <property type="entry name" value="PUTATIVE TRANSPOSASE FOR IS117-RELATED"/>
    <property type="match status" value="1"/>
</dbReference>
<dbReference type="Pfam" id="PF01548">
    <property type="entry name" value="DEDD_Tnp_IS110"/>
    <property type="match status" value="1"/>
</dbReference>
<dbReference type="EMBL" id="MZMU01000019">
    <property type="protein sequence ID" value="RXT18843.1"/>
    <property type="molecule type" value="Genomic_DNA"/>
</dbReference>
<name>A0A4Q1TKT1_RHILE</name>
<protein>
    <submittedName>
        <fullName evidence="3">IS110 family transposase</fullName>
    </submittedName>
</protein>
<dbReference type="InterPro" id="IPR047650">
    <property type="entry name" value="Transpos_IS110"/>
</dbReference>
<proteinExistence type="predicted"/>
<evidence type="ECO:0000259" key="1">
    <source>
        <dbReference type="Pfam" id="PF01548"/>
    </source>
</evidence>
<evidence type="ECO:0000313" key="4">
    <source>
        <dbReference type="Proteomes" id="UP000290767"/>
    </source>
</evidence>
<organism evidence="3 4">
    <name type="scientific">Rhizobium leguminosarum</name>
    <dbReference type="NCBI Taxonomy" id="384"/>
    <lineage>
        <taxon>Bacteria</taxon>
        <taxon>Pseudomonadati</taxon>
        <taxon>Pseudomonadota</taxon>
        <taxon>Alphaproteobacteria</taxon>
        <taxon>Hyphomicrobiales</taxon>
        <taxon>Rhizobiaceae</taxon>
        <taxon>Rhizobium/Agrobacterium group</taxon>
        <taxon>Rhizobium</taxon>
    </lineage>
</organism>
<dbReference type="InterPro" id="IPR003346">
    <property type="entry name" value="Transposase_20"/>
</dbReference>
<evidence type="ECO:0000259" key="2">
    <source>
        <dbReference type="Pfam" id="PF02371"/>
    </source>
</evidence>
<gene>
    <name evidence="3" type="ORF">B5P46_28235</name>
</gene>
<feature type="domain" description="Transposase IS110-like N-terminal" evidence="1">
    <location>
        <begin position="7"/>
        <end position="146"/>
    </location>
</feature>
<accession>A0A4Q1TKT1</accession>
<comment type="caution">
    <text evidence="3">The sequence shown here is derived from an EMBL/GenBank/DDBJ whole genome shotgun (WGS) entry which is preliminary data.</text>
</comment>
<evidence type="ECO:0000313" key="3">
    <source>
        <dbReference type="EMBL" id="RXT18843.1"/>
    </source>
</evidence>
<dbReference type="NCBIfam" id="NF033542">
    <property type="entry name" value="transpos_IS110"/>
    <property type="match status" value="1"/>
</dbReference>
<dbReference type="AlphaFoldDB" id="A0A4Q1TKT1"/>